<comment type="subunit">
    <text evidence="1">The nucleosome is a histone octamer containing two molecules each of H2A, H2B, H3 and H4 assembled in one H3-H4 heterotetramer and two H2A-H2B heterodimers. The octamer wraps approximately 147 bp of DNA.</text>
</comment>
<comment type="caution">
    <text evidence="3">The sequence shown here is derived from an EMBL/GenBank/DDBJ whole genome shotgun (WGS) entry which is preliminary data.</text>
</comment>
<dbReference type="GO" id="GO:0003677">
    <property type="term" value="F:DNA binding"/>
    <property type="evidence" value="ECO:0007669"/>
    <property type="project" value="UniProtKB-KW"/>
</dbReference>
<dbReference type="GO" id="GO:0005634">
    <property type="term" value="C:nucleus"/>
    <property type="evidence" value="ECO:0007669"/>
    <property type="project" value="UniProtKB-SubCell"/>
</dbReference>
<dbReference type="GO" id="GO:0000786">
    <property type="term" value="C:nucleosome"/>
    <property type="evidence" value="ECO:0007669"/>
    <property type="project" value="UniProtKB-KW"/>
</dbReference>
<dbReference type="PANTHER" id="PTHR23430">
    <property type="entry name" value="HISTONE H2A"/>
    <property type="match status" value="1"/>
</dbReference>
<dbReference type="PRINTS" id="PR00620">
    <property type="entry name" value="HISTONEH2A"/>
</dbReference>
<keyword evidence="1" id="KW-0158">Chromosome</keyword>
<dbReference type="FunFam" id="1.10.20.10:FF:000165">
    <property type="entry name" value="Histone H2A"/>
    <property type="match status" value="1"/>
</dbReference>
<comment type="subcellular location">
    <subcellularLocation>
        <location evidence="1">Nucleus</location>
    </subcellularLocation>
</comment>
<dbReference type="EMBL" id="JBFOLJ010000017">
    <property type="protein sequence ID" value="KAL2468083.1"/>
    <property type="molecule type" value="Genomic_DNA"/>
</dbReference>
<evidence type="ECO:0000313" key="4">
    <source>
        <dbReference type="Proteomes" id="UP001604277"/>
    </source>
</evidence>
<evidence type="ECO:0000256" key="1">
    <source>
        <dbReference type="RuleBase" id="RU003767"/>
    </source>
</evidence>
<dbReference type="Gene3D" id="1.10.20.10">
    <property type="entry name" value="Histone, subunit A"/>
    <property type="match status" value="1"/>
</dbReference>
<accession>A0ABD1PXI9</accession>
<gene>
    <name evidence="3" type="ORF">Fot_51608</name>
</gene>
<dbReference type="AlphaFoldDB" id="A0ABD1PXI9"/>
<keyword evidence="4" id="KW-1185">Reference proteome</keyword>
<keyword evidence="1" id="KW-0238">DNA-binding</keyword>
<dbReference type="SMART" id="SM00414">
    <property type="entry name" value="H2A"/>
    <property type="match status" value="1"/>
</dbReference>
<proteinExistence type="inferred from homology"/>
<organism evidence="3 4">
    <name type="scientific">Forsythia ovata</name>
    <dbReference type="NCBI Taxonomy" id="205694"/>
    <lineage>
        <taxon>Eukaryota</taxon>
        <taxon>Viridiplantae</taxon>
        <taxon>Streptophyta</taxon>
        <taxon>Embryophyta</taxon>
        <taxon>Tracheophyta</taxon>
        <taxon>Spermatophyta</taxon>
        <taxon>Magnoliopsida</taxon>
        <taxon>eudicotyledons</taxon>
        <taxon>Gunneridae</taxon>
        <taxon>Pentapetalae</taxon>
        <taxon>asterids</taxon>
        <taxon>lamiids</taxon>
        <taxon>Lamiales</taxon>
        <taxon>Oleaceae</taxon>
        <taxon>Forsythieae</taxon>
        <taxon>Forsythia</taxon>
    </lineage>
</organism>
<dbReference type="InterPro" id="IPR009072">
    <property type="entry name" value="Histone-fold"/>
</dbReference>
<dbReference type="SUPFAM" id="SSF47113">
    <property type="entry name" value="Histone-fold"/>
    <property type="match status" value="1"/>
</dbReference>
<comment type="similarity">
    <text evidence="1">Belongs to the histone H2A family.</text>
</comment>
<reference evidence="4" key="1">
    <citation type="submission" date="2024-07" db="EMBL/GenBank/DDBJ databases">
        <title>Two chromosome-level genome assemblies of Korean endemic species Abeliophyllum distichum and Forsythia ovata (Oleaceae).</title>
        <authorList>
            <person name="Jang H."/>
        </authorList>
    </citation>
    <scope>NUCLEOTIDE SEQUENCE [LARGE SCALE GENOMIC DNA]</scope>
</reference>
<name>A0ABD1PXI9_9LAMI</name>
<dbReference type="Proteomes" id="UP001604277">
    <property type="component" value="Unassembled WGS sequence"/>
</dbReference>
<feature type="region of interest" description="Disordered" evidence="2">
    <location>
        <begin position="22"/>
        <end position="41"/>
    </location>
</feature>
<sequence length="107" mass="11562">MPLLCFNANTTSYQTKQIEAAANVKNGDGERKGSGPKKKPVSRSIKVGLQFTVGRIGRYLRRGRYAQQVGTGTLVYMAIILENLAAESLINGESRQARRGGAGSPHK</sequence>
<evidence type="ECO:0000313" key="3">
    <source>
        <dbReference type="EMBL" id="KAL2468083.1"/>
    </source>
</evidence>
<evidence type="ECO:0000256" key="2">
    <source>
        <dbReference type="SAM" id="MobiDB-lite"/>
    </source>
</evidence>
<dbReference type="InterPro" id="IPR002119">
    <property type="entry name" value="Histone_H2A"/>
</dbReference>
<keyword evidence="1" id="KW-0539">Nucleus</keyword>
<keyword evidence="1" id="KW-0544">Nucleosome core</keyword>
<protein>
    <recommendedName>
        <fullName evidence="1">Histone H2A</fullName>
    </recommendedName>
</protein>